<accession>A0ACC2T8W7</accession>
<name>A0ACC2T8W7_9FUNG</name>
<evidence type="ECO:0000313" key="2">
    <source>
        <dbReference type="Proteomes" id="UP001165960"/>
    </source>
</evidence>
<keyword evidence="2" id="KW-1185">Reference proteome</keyword>
<sequence length="165" mass="18344">MLSLLSFQPAFSNGSIKAIPDLYQLPQDATYHFGLLVYSYCSQPRSHKPTELKLYQPPSDPQKLLKLAIPVLKSAAGSLAQTPLLIWTTSPTPKIGFLPCPPCKDDPYRLLHSPVRLTTSSPPGEILVKGLAWDVIYWYLTDPGSGIHPVGEALMPLLPWRRLRL</sequence>
<proteinExistence type="predicted"/>
<reference evidence="1" key="1">
    <citation type="submission" date="2022-04" db="EMBL/GenBank/DDBJ databases">
        <title>Genome of the entomopathogenic fungus Entomophthora muscae.</title>
        <authorList>
            <person name="Elya C."/>
            <person name="Lovett B.R."/>
            <person name="Lee E."/>
            <person name="Macias A.M."/>
            <person name="Hajek A.E."/>
            <person name="De Bivort B.L."/>
            <person name="Kasson M.T."/>
            <person name="De Fine Licht H.H."/>
            <person name="Stajich J.E."/>
        </authorList>
    </citation>
    <scope>NUCLEOTIDE SEQUENCE</scope>
    <source>
        <strain evidence="1">Berkeley</strain>
    </source>
</reference>
<protein>
    <submittedName>
        <fullName evidence="1">Uncharacterized protein</fullName>
    </submittedName>
</protein>
<evidence type="ECO:0000313" key="1">
    <source>
        <dbReference type="EMBL" id="KAJ9070727.1"/>
    </source>
</evidence>
<comment type="caution">
    <text evidence="1">The sequence shown here is derived from an EMBL/GenBank/DDBJ whole genome shotgun (WGS) entry which is preliminary data.</text>
</comment>
<dbReference type="EMBL" id="QTSX02003562">
    <property type="protein sequence ID" value="KAJ9070727.1"/>
    <property type="molecule type" value="Genomic_DNA"/>
</dbReference>
<dbReference type="Proteomes" id="UP001165960">
    <property type="component" value="Unassembled WGS sequence"/>
</dbReference>
<organism evidence="1 2">
    <name type="scientific">Entomophthora muscae</name>
    <dbReference type="NCBI Taxonomy" id="34485"/>
    <lineage>
        <taxon>Eukaryota</taxon>
        <taxon>Fungi</taxon>
        <taxon>Fungi incertae sedis</taxon>
        <taxon>Zoopagomycota</taxon>
        <taxon>Entomophthoromycotina</taxon>
        <taxon>Entomophthoromycetes</taxon>
        <taxon>Entomophthorales</taxon>
        <taxon>Entomophthoraceae</taxon>
        <taxon>Entomophthora</taxon>
    </lineage>
</organism>
<gene>
    <name evidence="1" type="ORF">DSO57_1004649</name>
</gene>